<evidence type="ECO:0000313" key="3">
    <source>
        <dbReference type="Proteomes" id="UP000650467"/>
    </source>
</evidence>
<feature type="compositionally biased region" description="Low complexity" evidence="1">
    <location>
        <begin position="623"/>
        <end position="635"/>
    </location>
</feature>
<feature type="compositionally biased region" description="Low complexity" evidence="1">
    <location>
        <begin position="797"/>
        <end position="809"/>
    </location>
</feature>
<organism evidence="2 3">
    <name type="scientific">Chlamydomonas incerta</name>
    <dbReference type="NCBI Taxonomy" id="51695"/>
    <lineage>
        <taxon>Eukaryota</taxon>
        <taxon>Viridiplantae</taxon>
        <taxon>Chlorophyta</taxon>
        <taxon>core chlorophytes</taxon>
        <taxon>Chlorophyceae</taxon>
        <taxon>CS clade</taxon>
        <taxon>Chlamydomonadales</taxon>
        <taxon>Chlamydomonadaceae</taxon>
        <taxon>Chlamydomonas</taxon>
    </lineage>
</organism>
<proteinExistence type="predicted"/>
<reference evidence="2" key="1">
    <citation type="journal article" date="2020" name="bioRxiv">
        <title>Comparative genomics of Chlamydomonas.</title>
        <authorList>
            <person name="Craig R.J."/>
            <person name="Hasan A.R."/>
            <person name="Ness R.W."/>
            <person name="Keightley P.D."/>
        </authorList>
    </citation>
    <scope>NUCLEOTIDE SEQUENCE</scope>
    <source>
        <strain evidence="2">SAG 7.73</strain>
    </source>
</reference>
<feature type="region of interest" description="Disordered" evidence="1">
    <location>
        <begin position="83"/>
        <end position="209"/>
    </location>
</feature>
<feature type="compositionally biased region" description="Basic and acidic residues" evidence="1">
    <location>
        <begin position="611"/>
        <end position="622"/>
    </location>
</feature>
<sequence length="897" mass="89734">MINRAKSTLPPEARGLSKPSGPKKPSPYTQEMNAPRRGPKRASASGEGHEGGHSDSTVAVNVQELDGLIYNRLQEILGMPMMRKAAAARAASGTKGTPPKPPRGRRPAWNEEWNAGAAVSPGNIDEKPVGPAGGRAASGVAGGSGSLRDRGSPLAPGSGGSTTRPRATSARDTTPTRTTSATHRTASPPPLDVQHGATGSTQRRVGSGIPAYGAGERVVLLPSPSAASPGAAMRPSSRYGAGPEAVGGHGHLDRSTVAAIAALNPTAPAAQEAAARLQHYGGAAAAMQQQEAAGPRSSTAPASASAAMGDADATFASYLGASPSASAAGRQHQQGLRAGGLGGSTASGPSSDAAAMRSLVSLSTASQGGSPALGGMGAVASSAAASSRRPPLAPRASGAVAATGAYGSPPQGSGLGAAAHGSPGRTEAGGDADEDDAYSDEEFEEYEGSDGEGGGQGHGGEDDVDNPAALLRQSMHALHGLVQMKIMQEELTRSHAGDLGAAGHRQSQASHAGRADHAADMMASMALAGADEDAAGGLGGSSLMDGLRHSDLEYLARLGGGEPGHYDPGQSGDDRAFVIEPGAPAGRTKAWGDRQPWTNEPADPTTGMDVLRQRQDKERQRMEQAQQQQQQQQAMGRQSRVGPVDGAAHLRSSGAAAAEMGPGRGGARRASASHAEDDDSVLLGETLTAGRSGAGMVGTIGAVLTEAGLIGPEPTRASADPTAASQMQAVSNALAVLASSGKINPLEAKELRSQTDALYGSLLQLHQLMSGPRGNELRSPTPSGGGLSPAGGFTPNAQSPSSSPNASQQAAVAAAAAAVAADGRSAARAAPRPVRTSDYDGGGGGGHAADRGAAASHIQLTPKNRLVAEDVAWMAGLVHSLSESLHNSKGEVELPGL</sequence>
<dbReference type="Proteomes" id="UP000650467">
    <property type="component" value="Unassembled WGS sequence"/>
</dbReference>
<dbReference type="OrthoDB" id="538642at2759"/>
<gene>
    <name evidence="2" type="ORF">HXX76_010364</name>
</gene>
<feature type="compositionally biased region" description="Low complexity" evidence="1">
    <location>
        <begin position="161"/>
        <end position="186"/>
    </location>
</feature>
<dbReference type="AlphaFoldDB" id="A0A835T2B0"/>
<name>A0A835T2B0_CHLIN</name>
<feature type="region of interest" description="Disordered" evidence="1">
    <location>
        <begin position="771"/>
        <end position="809"/>
    </location>
</feature>
<accession>A0A835T2B0</accession>
<evidence type="ECO:0000256" key="1">
    <source>
        <dbReference type="SAM" id="MobiDB-lite"/>
    </source>
</evidence>
<feature type="region of interest" description="Disordered" evidence="1">
    <location>
        <begin position="584"/>
        <end position="677"/>
    </location>
</feature>
<comment type="caution">
    <text evidence="2">The sequence shown here is derived from an EMBL/GenBank/DDBJ whole genome shotgun (WGS) entry which is preliminary data.</text>
</comment>
<evidence type="ECO:0000313" key="2">
    <source>
        <dbReference type="EMBL" id="KAG2430266.1"/>
    </source>
</evidence>
<feature type="region of interest" description="Disordered" evidence="1">
    <location>
        <begin position="824"/>
        <end position="850"/>
    </location>
</feature>
<feature type="compositionally biased region" description="Low complexity" evidence="1">
    <location>
        <begin position="824"/>
        <end position="834"/>
    </location>
</feature>
<feature type="region of interest" description="Disordered" evidence="1">
    <location>
        <begin position="1"/>
        <end position="59"/>
    </location>
</feature>
<keyword evidence="3" id="KW-1185">Reference proteome</keyword>
<feature type="region of interest" description="Disordered" evidence="1">
    <location>
        <begin position="386"/>
        <end position="466"/>
    </location>
</feature>
<feature type="region of interest" description="Disordered" evidence="1">
    <location>
        <begin position="225"/>
        <end position="249"/>
    </location>
</feature>
<protein>
    <submittedName>
        <fullName evidence="2">Uncharacterized protein</fullName>
    </submittedName>
</protein>
<dbReference type="EMBL" id="JAEHOC010000028">
    <property type="protein sequence ID" value="KAG2430266.1"/>
    <property type="molecule type" value="Genomic_DNA"/>
</dbReference>
<feature type="compositionally biased region" description="Low complexity" evidence="1">
    <location>
        <begin position="85"/>
        <end position="97"/>
    </location>
</feature>
<feature type="compositionally biased region" description="Low complexity" evidence="1">
    <location>
        <begin position="225"/>
        <end position="237"/>
    </location>
</feature>
<feature type="region of interest" description="Disordered" evidence="1">
    <location>
        <begin position="326"/>
        <end position="352"/>
    </location>
</feature>
<feature type="compositionally biased region" description="Low complexity" evidence="1">
    <location>
        <begin position="386"/>
        <end position="399"/>
    </location>
</feature>
<feature type="compositionally biased region" description="Low complexity" evidence="1">
    <location>
        <begin position="646"/>
        <end position="661"/>
    </location>
</feature>
<feature type="compositionally biased region" description="Acidic residues" evidence="1">
    <location>
        <begin position="430"/>
        <end position="450"/>
    </location>
</feature>